<geneLocation type="plasmid" evidence="7">
    <name>pdfi1</name>
</geneLocation>
<evidence type="ECO:0000256" key="4">
    <source>
        <dbReference type="ARBA" id="ARBA00022833"/>
    </source>
</evidence>
<comment type="cofactor">
    <cofactor evidence="1">
        <name>Zn(2+)</name>
        <dbReference type="ChEBI" id="CHEBI:29105"/>
    </cofactor>
</comment>
<dbReference type="InterPro" id="IPR011650">
    <property type="entry name" value="Peptidase_M20_dimer"/>
</dbReference>
<proteinExistence type="predicted"/>
<dbReference type="Gene3D" id="3.30.70.360">
    <property type="match status" value="1"/>
</dbReference>
<protein>
    <submittedName>
        <fullName evidence="6">Acetylornithine deacetylase</fullName>
    </submittedName>
</protein>
<dbReference type="EMBL" id="CP021082">
    <property type="protein sequence ID" value="ASN82681.1"/>
    <property type="molecule type" value="Genomic_DNA"/>
</dbReference>
<keyword evidence="6" id="KW-0614">Plasmid</keyword>
<organism evidence="6 7">
    <name type="scientific">Deinococcus ficus</name>
    <dbReference type="NCBI Taxonomy" id="317577"/>
    <lineage>
        <taxon>Bacteria</taxon>
        <taxon>Thermotogati</taxon>
        <taxon>Deinococcota</taxon>
        <taxon>Deinococci</taxon>
        <taxon>Deinococcales</taxon>
        <taxon>Deinococcaceae</taxon>
        <taxon>Deinococcus</taxon>
    </lineage>
</organism>
<dbReference type="PROSITE" id="PS00758">
    <property type="entry name" value="ARGE_DAPE_CPG2_1"/>
    <property type="match status" value="1"/>
</dbReference>
<gene>
    <name evidence="6" type="ORF">DFI_16090</name>
</gene>
<dbReference type="InterPro" id="IPR001261">
    <property type="entry name" value="ArgE/DapE_CS"/>
</dbReference>
<evidence type="ECO:0000313" key="7">
    <source>
        <dbReference type="Proteomes" id="UP000259030"/>
    </source>
</evidence>
<evidence type="ECO:0000256" key="3">
    <source>
        <dbReference type="ARBA" id="ARBA00022801"/>
    </source>
</evidence>
<dbReference type="RefSeq" id="WP_027463869.1">
    <property type="nucleotide sequence ID" value="NZ_CP021082.1"/>
</dbReference>
<dbReference type="PANTHER" id="PTHR43808:SF25">
    <property type="entry name" value="PEPTIDASE M20 DIMERISATION DOMAIN-CONTAINING PROTEIN"/>
    <property type="match status" value="1"/>
</dbReference>
<keyword evidence="2" id="KW-0479">Metal-binding</keyword>
<dbReference type="SUPFAM" id="SSF55031">
    <property type="entry name" value="Bacterial exopeptidase dimerisation domain"/>
    <property type="match status" value="1"/>
</dbReference>
<dbReference type="PANTHER" id="PTHR43808">
    <property type="entry name" value="ACETYLORNITHINE DEACETYLASE"/>
    <property type="match status" value="1"/>
</dbReference>
<name>A0A221T1E8_9DEIO</name>
<dbReference type="InterPro" id="IPR050072">
    <property type="entry name" value="Peptidase_M20A"/>
</dbReference>
<keyword evidence="4" id="KW-0862">Zinc</keyword>
<dbReference type="KEGG" id="dfc:DFI_16090"/>
<dbReference type="Gene3D" id="3.40.630.10">
    <property type="entry name" value="Zn peptidases"/>
    <property type="match status" value="2"/>
</dbReference>
<dbReference type="STRING" id="317577.GCA_000419625_03000"/>
<dbReference type="GO" id="GO:0046872">
    <property type="term" value="F:metal ion binding"/>
    <property type="evidence" value="ECO:0007669"/>
    <property type="project" value="UniProtKB-KW"/>
</dbReference>
<evidence type="ECO:0000313" key="6">
    <source>
        <dbReference type="EMBL" id="ASN82681.1"/>
    </source>
</evidence>
<evidence type="ECO:0000256" key="1">
    <source>
        <dbReference type="ARBA" id="ARBA00001947"/>
    </source>
</evidence>
<keyword evidence="3" id="KW-0378">Hydrolase</keyword>
<sequence length="377" mass="39422">MPETLTDLLAALVRLDSTNPSLVPGGAGEIRIAQFVVAWLATRGIPAELIEAAPGRASVVARVRGTGGGRSLLLCAHLDTVGTEGMDAPFEPVVRDGRLYGRGAYDMKAGLAASLLALEDASRSALRGDVVLTAVADEEHASLGMQAVLEHVTADAAIVTEPTELGVSVAHKGFTWHEITTHGRAAHGSRPDLGVDAIAHMGRVLGELEALGRELATRDAHPLLGHGSLHASLISGGQELSSYPERCTLLVERRTLPGETPAQTAQEIEARLARLGADPQFRAEHRLTLARDPFGIAVDAPIVQTLGRAAEGVLGAPPAVIGQSFWMDSAFLAAAGIPTVVFGPRGGGAHATEEWVELASVEQCRQTLTATLRAFCA</sequence>
<dbReference type="AlphaFoldDB" id="A0A221T1E8"/>
<reference evidence="6 7" key="1">
    <citation type="submission" date="2017-05" db="EMBL/GenBank/DDBJ databases">
        <title>The complete genome sequence of Deinococcus ficus isolated from the rhizosphere of the Ficus religiosa L. in Taiwan.</title>
        <authorList>
            <person name="Wu K.-M."/>
            <person name="Liao T.-L."/>
            <person name="Liu Y.-M."/>
            <person name="Young C.-C."/>
            <person name="Tsai S.-F."/>
        </authorList>
    </citation>
    <scope>NUCLEOTIDE SEQUENCE [LARGE SCALE GENOMIC DNA]</scope>
    <source>
        <strain evidence="6 7">CC-FR2-10</strain>
        <plasmid evidence="7">pdfi1</plasmid>
    </source>
</reference>
<dbReference type="InterPro" id="IPR002933">
    <property type="entry name" value="Peptidase_M20"/>
</dbReference>
<dbReference type="InterPro" id="IPR036264">
    <property type="entry name" value="Bact_exopeptidase_dim_dom"/>
</dbReference>
<feature type="domain" description="Peptidase M20 dimerisation" evidence="5">
    <location>
        <begin position="169"/>
        <end position="275"/>
    </location>
</feature>
<dbReference type="Pfam" id="PF01546">
    <property type="entry name" value="Peptidase_M20"/>
    <property type="match status" value="1"/>
</dbReference>
<dbReference type="SUPFAM" id="SSF53187">
    <property type="entry name" value="Zn-dependent exopeptidases"/>
    <property type="match status" value="1"/>
</dbReference>
<dbReference type="GO" id="GO:0016787">
    <property type="term" value="F:hydrolase activity"/>
    <property type="evidence" value="ECO:0007669"/>
    <property type="project" value="UniProtKB-KW"/>
</dbReference>
<evidence type="ECO:0000259" key="5">
    <source>
        <dbReference type="Pfam" id="PF07687"/>
    </source>
</evidence>
<accession>A0A221T1E8</accession>
<evidence type="ECO:0000256" key="2">
    <source>
        <dbReference type="ARBA" id="ARBA00022723"/>
    </source>
</evidence>
<dbReference type="Proteomes" id="UP000259030">
    <property type="component" value="Plasmid pDFI1"/>
</dbReference>
<dbReference type="Pfam" id="PF07687">
    <property type="entry name" value="M20_dimer"/>
    <property type="match status" value="1"/>
</dbReference>
<keyword evidence="7" id="KW-1185">Reference proteome</keyword>